<dbReference type="AlphaFoldDB" id="A0A840SFY3"/>
<dbReference type="Gene3D" id="3.40.50.300">
    <property type="entry name" value="P-loop containing nucleotide triphosphate hydrolases"/>
    <property type="match status" value="1"/>
</dbReference>
<dbReference type="PROSITE" id="PS50929">
    <property type="entry name" value="ABC_TM1F"/>
    <property type="match status" value="1"/>
</dbReference>
<evidence type="ECO:0000256" key="5">
    <source>
        <dbReference type="ARBA" id="ARBA00022840"/>
    </source>
</evidence>
<feature type="transmembrane region" description="Helical" evidence="8">
    <location>
        <begin position="20"/>
        <end position="46"/>
    </location>
</feature>
<feature type="domain" description="ABC transmembrane type-1" evidence="10">
    <location>
        <begin position="23"/>
        <end position="305"/>
    </location>
</feature>
<dbReference type="GO" id="GO:0005524">
    <property type="term" value="F:ATP binding"/>
    <property type="evidence" value="ECO:0007669"/>
    <property type="project" value="UniProtKB-KW"/>
</dbReference>
<name>A0A840SFY3_9SPIR</name>
<feature type="transmembrane region" description="Helical" evidence="8">
    <location>
        <begin position="246"/>
        <end position="269"/>
    </location>
</feature>
<dbReference type="SMART" id="SM00382">
    <property type="entry name" value="AAA"/>
    <property type="match status" value="1"/>
</dbReference>
<dbReference type="GO" id="GO:0016887">
    <property type="term" value="F:ATP hydrolysis activity"/>
    <property type="evidence" value="ECO:0007669"/>
    <property type="project" value="InterPro"/>
</dbReference>
<comment type="subcellular location">
    <subcellularLocation>
        <location evidence="1">Cell membrane</location>
        <topology evidence="1">Multi-pass membrane protein</topology>
    </subcellularLocation>
</comment>
<evidence type="ECO:0000256" key="8">
    <source>
        <dbReference type="SAM" id="Phobius"/>
    </source>
</evidence>
<dbReference type="CDD" id="cd18549">
    <property type="entry name" value="ABC_6TM_YwjA_like"/>
    <property type="match status" value="1"/>
</dbReference>
<dbReference type="Proteomes" id="UP000578697">
    <property type="component" value="Unassembled WGS sequence"/>
</dbReference>
<dbReference type="CDD" id="cd03251">
    <property type="entry name" value="ABCC_MsbA"/>
    <property type="match status" value="1"/>
</dbReference>
<accession>A0A840SFY3</accession>
<keyword evidence="3 8" id="KW-0812">Transmembrane</keyword>
<dbReference type="InterPro" id="IPR036640">
    <property type="entry name" value="ABC1_TM_sf"/>
</dbReference>
<evidence type="ECO:0000259" key="9">
    <source>
        <dbReference type="PROSITE" id="PS50893"/>
    </source>
</evidence>
<comment type="caution">
    <text evidence="11">The sequence shown here is derived from an EMBL/GenBank/DDBJ whole genome shotgun (WGS) entry which is preliminary data.</text>
</comment>
<gene>
    <name evidence="11" type="ORF">HNP77_002183</name>
</gene>
<dbReference type="PANTHER" id="PTHR43394">
    <property type="entry name" value="ATP-DEPENDENT PERMEASE MDL1, MITOCHONDRIAL"/>
    <property type="match status" value="1"/>
</dbReference>
<keyword evidence="5 11" id="KW-0067">ATP-binding</keyword>
<dbReference type="GO" id="GO:0015421">
    <property type="term" value="F:ABC-type oligopeptide transporter activity"/>
    <property type="evidence" value="ECO:0007669"/>
    <property type="project" value="TreeGrafter"/>
</dbReference>
<dbReference type="PROSITE" id="PS00211">
    <property type="entry name" value="ABC_TRANSPORTER_1"/>
    <property type="match status" value="1"/>
</dbReference>
<reference evidence="11 12" key="1">
    <citation type="submission" date="2020-08" db="EMBL/GenBank/DDBJ databases">
        <title>Genomic Encyclopedia of Type Strains, Phase IV (KMG-IV): sequencing the most valuable type-strain genomes for metagenomic binning, comparative biology and taxonomic classification.</title>
        <authorList>
            <person name="Goeker M."/>
        </authorList>
    </citation>
    <scope>NUCLEOTIDE SEQUENCE [LARGE SCALE GENOMIC DNA]</scope>
    <source>
        <strain evidence="11 12">DSM 103679</strain>
    </source>
</reference>
<evidence type="ECO:0000256" key="4">
    <source>
        <dbReference type="ARBA" id="ARBA00022741"/>
    </source>
</evidence>
<evidence type="ECO:0000313" key="11">
    <source>
        <dbReference type="EMBL" id="MBB5219794.1"/>
    </source>
</evidence>
<dbReference type="SUPFAM" id="SSF90123">
    <property type="entry name" value="ABC transporter transmembrane region"/>
    <property type="match status" value="1"/>
</dbReference>
<dbReference type="PROSITE" id="PS50893">
    <property type="entry name" value="ABC_TRANSPORTER_2"/>
    <property type="match status" value="1"/>
</dbReference>
<evidence type="ECO:0000256" key="6">
    <source>
        <dbReference type="ARBA" id="ARBA00022989"/>
    </source>
</evidence>
<feature type="domain" description="ABC transporter" evidence="9">
    <location>
        <begin position="339"/>
        <end position="573"/>
    </location>
</feature>
<dbReference type="SUPFAM" id="SSF52540">
    <property type="entry name" value="P-loop containing nucleoside triphosphate hydrolases"/>
    <property type="match status" value="1"/>
</dbReference>
<dbReference type="EMBL" id="JACHFR010000004">
    <property type="protein sequence ID" value="MBB5219794.1"/>
    <property type="molecule type" value="Genomic_DNA"/>
</dbReference>
<dbReference type="InterPro" id="IPR027417">
    <property type="entry name" value="P-loop_NTPase"/>
</dbReference>
<organism evidence="11 12">
    <name type="scientific">Treponema rectale</name>
    <dbReference type="NCBI Taxonomy" id="744512"/>
    <lineage>
        <taxon>Bacteria</taxon>
        <taxon>Pseudomonadati</taxon>
        <taxon>Spirochaetota</taxon>
        <taxon>Spirochaetia</taxon>
        <taxon>Spirochaetales</taxon>
        <taxon>Treponemataceae</taxon>
        <taxon>Treponema</taxon>
    </lineage>
</organism>
<evidence type="ECO:0000313" key="12">
    <source>
        <dbReference type="Proteomes" id="UP000578697"/>
    </source>
</evidence>
<evidence type="ECO:0000256" key="2">
    <source>
        <dbReference type="ARBA" id="ARBA00022448"/>
    </source>
</evidence>
<sequence length="576" mass="64976">MNYNDKPLKIFFAYYKPHLHIFIADMVCALMIAVIDVTFPIVTRYLLNTFIPQGKMQLFFIIIAAILGIYCIRWVCTWFVNYWGHYFGVKVETDMRHDVFKKLESQSFSFFDTHLTGHLMSRVTNDLFEITELAHHGPEDVMTSVLTLLGSFILLLRIRWELAVIVFAFLPVILVITIISRRRLSETSRRVKEKTSMINGVLENSLTGIRVTQGFTNEKIELSKFDDNNELYKTSKKTFYHTMSTFYANVEFSTALLTLMVFAFGGYFIMKGTMTVSDLVAANLFVAVFTAPVRKLVFFVEQYSTGMAGFKRFLEIMRTDTSIKEAPDAVELLSARGNISFKDVCFSYNDKSTVLENVNLEIKAGQKFAFVGASGGGKSTICNLIPRFYEITSGSIYLDGIDLKKIKLENLRKQIGTVQQDVFLFAGTIKENIAYGKPGASDEEIIQAAKRAEIHDDIMKMSDGYDTVVGERGLKLSGGQKQRVSIARCFLKNPPILILDEATSALDTATEVKIQNAFDALAKGRTTLVIAHRLSTIKNADMIAVVDGKNIEEYGTHEQLLALNGKYAQLWNNQVM</sequence>
<dbReference type="Pfam" id="PF00664">
    <property type="entry name" value="ABC_membrane"/>
    <property type="match status" value="1"/>
</dbReference>
<dbReference type="PANTHER" id="PTHR43394:SF1">
    <property type="entry name" value="ATP-BINDING CASSETTE SUB-FAMILY B MEMBER 10, MITOCHONDRIAL"/>
    <property type="match status" value="1"/>
</dbReference>
<dbReference type="GO" id="GO:0005886">
    <property type="term" value="C:plasma membrane"/>
    <property type="evidence" value="ECO:0007669"/>
    <property type="project" value="UniProtKB-SubCell"/>
</dbReference>
<evidence type="ECO:0000256" key="7">
    <source>
        <dbReference type="ARBA" id="ARBA00023136"/>
    </source>
</evidence>
<feature type="transmembrane region" description="Helical" evidence="8">
    <location>
        <begin position="158"/>
        <end position="180"/>
    </location>
</feature>
<evidence type="ECO:0000259" key="10">
    <source>
        <dbReference type="PROSITE" id="PS50929"/>
    </source>
</evidence>
<keyword evidence="6 8" id="KW-1133">Transmembrane helix</keyword>
<dbReference type="FunFam" id="3.40.50.300:FF:000287">
    <property type="entry name" value="Multidrug ABC transporter ATP-binding protein"/>
    <property type="match status" value="1"/>
</dbReference>
<protein>
    <submittedName>
        <fullName evidence="11">ATP-binding cassette subfamily B protein</fullName>
    </submittedName>
</protein>
<dbReference type="Gene3D" id="1.20.1560.10">
    <property type="entry name" value="ABC transporter type 1, transmembrane domain"/>
    <property type="match status" value="1"/>
</dbReference>
<dbReference type="RefSeq" id="WP_343042565.1">
    <property type="nucleotide sequence ID" value="NZ_JACHFR010000004.1"/>
</dbReference>
<evidence type="ECO:0000256" key="1">
    <source>
        <dbReference type="ARBA" id="ARBA00004651"/>
    </source>
</evidence>
<keyword evidence="2" id="KW-0813">Transport</keyword>
<proteinExistence type="predicted"/>
<keyword evidence="7 8" id="KW-0472">Membrane</keyword>
<dbReference type="InterPro" id="IPR003439">
    <property type="entry name" value="ABC_transporter-like_ATP-bd"/>
</dbReference>
<dbReference type="InterPro" id="IPR039421">
    <property type="entry name" value="Type_1_exporter"/>
</dbReference>
<dbReference type="InterPro" id="IPR017871">
    <property type="entry name" value="ABC_transporter-like_CS"/>
</dbReference>
<dbReference type="Pfam" id="PF00005">
    <property type="entry name" value="ABC_tran"/>
    <property type="match status" value="1"/>
</dbReference>
<dbReference type="InterPro" id="IPR011527">
    <property type="entry name" value="ABC1_TM_dom"/>
</dbReference>
<keyword evidence="12" id="KW-1185">Reference proteome</keyword>
<evidence type="ECO:0000256" key="3">
    <source>
        <dbReference type="ARBA" id="ARBA00022692"/>
    </source>
</evidence>
<keyword evidence="4" id="KW-0547">Nucleotide-binding</keyword>
<feature type="transmembrane region" description="Helical" evidence="8">
    <location>
        <begin position="58"/>
        <end position="80"/>
    </location>
</feature>
<dbReference type="InterPro" id="IPR003593">
    <property type="entry name" value="AAA+_ATPase"/>
</dbReference>